<evidence type="ECO:0000259" key="1">
    <source>
        <dbReference type="Pfam" id="PF00072"/>
    </source>
</evidence>
<feature type="domain" description="Response regulatory" evidence="1">
    <location>
        <begin position="22"/>
        <end position="109"/>
    </location>
</feature>
<proteinExistence type="predicted"/>
<dbReference type="AlphaFoldDB" id="A0AAE6ZMH0"/>
<accession>A0AAE6ZMH0</accession>
<dbReference type="RefSeq" id="WP_168807802.1">
    <property type="nucleotide sequence ID" value="NZ_CP051205.1"/>
</dbReference>
<evidence type="ECO:0000313" key="2">
    <source>
        <dbReference type="EMBL" id="QJB34085.1"/>
    </source>
</evidence>
<dbReference type="GO" id="GO:0000160">
    <property type="term" value="P:phosphorelay signal transduction system"/>
    <property type="evidence" value="ECO:0007669"/>
    <property type="project" value="InterPro"/>
</dbReference>
<organism evidence="2 3">
    <name type="scientific">Chitinophaga oryzae</name>
    <dbReference type="NCBI Taxonomy" id="2725414"/>
    <lineage>
        <taxon>Bacteria</taxon>
        <taxon>Pseudomonadati</taxon>
        <taxon>Bacteroidota</taxon>
        <taxon>Chitinophagia</taxon>
        <taxon>Chitinophagales</taxon>
        <taxon>Chitinophagaceae</taxon>
        <taxon>Chitinophaga</taxon>
    </lineage>
</organism>
<dbReference type="SUPFAM" id="SSF52172">
    <property type="entry name" value="CheY-like"/>
    <property type="match status" value="1"/>
</dbReference>
<evidence type="ECO:0000313" key="3">
    <source>
        <dbReference type="Proteomes" id="UP000502421"/>
    </source>
</evidence>
<dbReference type="InterPro" id="IPR011006">
    <property type="entry name" value="CheY-like_superfamily"/>
</dbReference>
<dbReference type="Proteomes" id="UP000502421">
    <property type="component" value="Chromosome"/>
</dbReference>
<sequence length="135" mass="15122">MKVDILLVDSATACACSSCFTPHLAERGYIVDRRPDIYTCMEALTRKEREYGLVIIHMNALPKALRVVRKIREQNATIPIIVITFINRGPTDIDAIYKAGANDFVVKPTCGPAFLEITIRHYISTTAIKIDPEKT</sequence>
<dbReference type="Gene3D" id="3.40.50.2300">
    <property type="match status" value="1"/>
</dbReference>
<dbReference type="InterPro" id="IPR001789">
    <property type="entry name" value="Sig_transdc_resp-reg_receiver"/>
</dbReference>
<name>A0AAE6ZMH0_9BACT</name>
<dbReference type="EMBL" id="CP051205">
    <property type="protein sequence ID" value="QJB34085.1"/>
    <property type="molecule type" value="Genomic_DNA"/>
</dbReference>
<dbReference type="Pfam" id="PF00072">
    <property type="entry name" value="Response_reg"/>
    <property type="match status" value="1"/>
</dbReference>
<dbReference type="KEGG" id="coy:HF329_23475"/>
<reference evidence="3" key="1">
    <citation type="submission" date="2020-04" db="EMBL/GenBank/DDBJ databases">
        <authorList>
            <person name="Kittiwongwattana C."/>
        </authorList>
    </citation>
    <scope>NUCLEOTIDE SEQUENCE [LARGE SCALE GENOMIC DNA]</scope>
    <source>
        <strain evidence="3">1310</strain>
    </source>
</reference>
<protein>
    <submittedName>
        <fullName evidence="2">Response regulator</fullName>
    </submittedName>
</protein>
<gene>
    <name evidence="2" type="ORF">HF329_23475</name>
</gene>